<reference evidence="4 5" key="1">
    <citation type="submission" date="2018-01" db="EMBL/GenBank/DDBJ databases">
        <title>The whole genome sequencing and assembly of Paenibacillus chitinolyticus KCCM 41400 strain.</title>
        <authorList>
            <person name="Kim J.-Y."/>
            <person name="Park M.-K."/>
            <person name="Lee Y.-J."/>
            <person name="Yi H."/>
            <person name="Bahn Y.-S."/>
            <person name="Kim J.F."/>
            <person name="Lee D.-W."/>
        </authorList>
    </citation>
    <scope>NUCLEOTIDE SEQUENCE [LARGE SCALE GENOMIC DNA]</scope>
    <source>
        <strain evidence="4 5">KCCM 41400</strain>
    </source>
</reference>
<dbReference type="GeneID" id="95374659"/>
<dbReference type="EMBL" id="JAMDMJ010000008">
    <property type="protein sequence ID" value="MCY9595764.1"/>
    <property type="molecule type" value="Genomic_DNA"/>
</dbReference>
<dbReference type="GO" id="GO:0003677">
    <property type="term" value="F:DNA binding"/>
    <property type="evidence" value="ECO:0007669"/>
    <property type="project" value="UniProtKB-KW"/>
</dbReference>
<dbReference type="GO" id="GO:0003700">
    <property type="term" value="F:DNA-binding transcription factor activity"/>
    <property type="evidence" value="ECO:0007669"/>
    <property type="project" value="InterPro"/>
</dbReference>
<dbReference type="Pfam" id="PF13411">
    <property type="entry name" value="MerR_1"/>
    <property type="match status" value="1"/>
</dbReference>
<evidence type="ECO:0000313" key="6">
    <source>
        <dbReference type="Proteomes" id="UP001527202"/>
    </source>
</evidence>
<proteinExistence type="predicted"/>
<dbReference type="PROSITE" id="PS00552">
    <property type="entry name" value="HTH_MERR_1"/>
    <property type="match status" value="1"/>
</dbReference>
<organism evidence="4 5">
    <name type="scientific">Paenibacillus chitinolyticus</name>
    <dbReference type="NCBI Taxonomy" id="79263"/>
    <lineage>
        <taxon>Bacteria</taxon>
        <taxon>Bacillati</taxon>
        <taxon>Bacillota</taxon>
        <taxon>Bacilli</taxon>
        <taxon>Bacillales</taxon>
        <taxon>Paenibacillaceae</taxon>
        <taxon>Paenibacillus</taxon>
    </lineage>
</organism>
<dbReference type="CDD" id="cd01106">
    <property type="entry name" value="HTH_TipAL-Mta"/>
    <property type="match status" value="1"/>
</dbReference>
<evidence type="ECO:0000256" key="1">
    <source>
        <dbReference type="ARBA" id="ARBA00023125"/>
    </source>
</evidence>
<dbReference type="OrthoDB" id="1894615at2"/>
<keyword evidence="1" id="KW-0238">DNA-binding</keyword>
<dbReference type="SMART" id="SM00422">
    <property type="entry name" value="HTH_MERR"/>
    <property type="match status" value="1"/>
</dbReference>
<name>A0A410WTD3_9BACL</name>
<dbReference type="InterPro" id="IPR000551">
    <property type="entry name" value="MerR-type_HTH_dom"/>
</dbReference>
<evidence type="ECO:0000313" key="3">
    <source>
        <dbReference type="EMBL" id="MCY9595764.1"/>
    </source>
</evidence>
<gene>
    <name evidence="3" type="ORF">M5X16_08265</name>
    <name evidence="4" type="ORF">PC41400_07510</name>
</gene>
<protein>
    <submittedName>
        <fullName evidence="4">MerR family transcriptional regulator</fullName>
    </submittedName>
</protein>
<dbReference type="InterPro" id="IPR047057">
    <property type="entry name" value="MerR_fam"/>
</dbReference>
<sequence length="263" mass="30275">MYSVGELARKANITVRTLHHYDQIGLLKPSGSTEGGHRLYSDEDVMRLEQISILKKMGLGLKAVHEMLDSYGTDWLSCLEDQLQMVQREKEKLEELESMLRVTIHSVQIEGTLNWNAMFQMIRLSQKDPAAKQRFIREHFTAEERKLLHKLPNLNKDDPLTMRWTEEVAQAKAVMHEDPASPAAQEVAARITTLALEAFDGNHTLMNKYWELHGAEDNPMNLYPFEPELLEFLNAAFEYYDRTQTAHEAAAPPKPFVGKNRRK</sequence>
<dbReference type="PROSITE" id="PS50937">
    <property type="entry name" value="HTH_MERR_2"/>
    <property type="match status" value="1"/>
</dbReference>
<dbReference type="KEGG" id="pchi:PC41400_07510"/>
<dbReference type="EMBL" id="CP026520">
    <property type="protein sequence ID" value="QAV17517.1"/>
    <property type="molecule type" value="Genomic_DNA"/>
</dbReference>
<evidence type="ECO:0000259" key="2">
    <source>
        <dbReference type="PROSITE" id="PS50937"/>
    </source>
</evidence>
<evidence type="ECO:0000313" key="4">
    <source>
        <dbReference type="EMBL" id="QAV17517.1"/>
    </source>
</evidence>
<dbReference type="Proteomes" id="UP000288943">
    <property type="component" value="Chromosome"/>
</dbReference>
<dbReference type="Proteomes" id="UP001527202">
    <property type="component" value="Unassembled WGS sequence"/>
</dbReference>
<accession>A0A410WTD3</accession>
<dbReference type="PANTHER" id="PTHR30204">
    <property type="entry name" value="REDOX-CYCLING DRUG-SENSING TRANSCRIPTIONAL ACTIVATOR SOXR"/>
    <property type="match status" value="1"/>
</dbReference>
<dbReference type="InterPro" id="IPR009061">
    <property type="entry name" value="DNA-bd_dom_put_sf"/>
</dbReference>
<evidence type="ECO:0000313" key="5">
    <source>
        <dbReference type="Proteomes" id="UP000288943"/>
    </source>
</evidence>
<dbReference type="PRINTS" id="PR00040">
    <property type="entry name" value="HTHMERR"/>
</dbReference>
<feature type="domain" description="HTH merR-type" evidence="2">
    <location>
        <begin position="1"/>
        <end position="70"/>
    </location>
</feature>
<dbReference type="SUPFAM" id="SSF46955">
    <property type="entry name" value="Putative DNA-binding domain"/>
    <property type="match status" value="1"/>
</dbReference>
<dbReference type="AlphaFoldDB" id="A0A410WTD3"/>
<dbReference type="RefSeq" id="WP_042229265.1">
    <property type="nucleotide sequence ID" value="NZ_CP026520.1"/>
</dbReference>
<dbReference type="Gene3D" id="1.10.1660.10">
    <property type="match status" value="1"/>
</dbReference>
<dbReference type="PANTHER" id="PTHR30204:SF96">
    <property type="entry name" value="CHROMOSOME-ANCHORING PROTEIN RACA"/>
    <property type="match status" value="1"/>
</dbReference>
<keyword evidence="6" id="KW-1185">Reference proteome</keyword>
<reference evidence="3 6" key="2">
    <citation type="submission" date="2022-05" db="EMBL/GenBank/DDBJ databases">
        <title>Genome Sequencing of Bee-Associated Microbes.</title>
        <authorList>
            <person name="Dunlap C."/>
        </authorList>
    </citation>
    <scope>NUCLEOTIDE SEQUENCE [LARGE SCALE GENOMIC DNA]</scope>
    <source>
        <strain evidence="3 6">NRRL B-23120</strain>
    </source>
</reference>